<dbReference type="SUPFAM" id="SSF54534">
    <property type="entry name" value="FKBP-like"/>
    <property type="match status" value="1"/>
</dbReference>
<dbReference type="Pfam" id="PF13624">
    <property type="entry name" value="SurA_N_3"/>
    <property type="match status" value="1"/>
</dbReference>
<dbReference type="EC" id="5.2.1.8" evidence="4"/>
<dbReference type="Gene3D" id="1.10.4030.10">
    <property type="entry name" value="Porin chaperone SurA, peptide-binding domain"/>
    <property type="match status" value="1"/>
</dbReference>
<dbReference type="InterPro" id="IPR027304">
    <property type="entry name" value="Trigger_fact/SurA_dom_sf"/>
</dbReference>
<dbReference type="InterPro" id="IPR000297">
    <property type="entry name" value="PPIase_PpiC"/>
</dbReference>
<keyword evidence="1 4" id="KW-0413">Isomerase</keyword>
<feature type="signal peptide" evidence="2">
    <location>
        <begin position="1"/>
        <end position="25"/>
    </location>
</feature>
<dbReference type="OrthoDB" id="14196at2"/>
<organism evidence="4 5">
    <name type="scientific">Meiothermus luteus</name>
    <dbReference type="NCBI Taxonomy" id="2026184"/>
    <lineage>
        <taxon>Bacteria</taxon>
        <taxon>Thermotogati</taxon>
        <taxon>Deinococcota</taxon>
        <taxon>Deinococci</taxon>
        <taxon>Thermales</taxon>
        <taxon>Thermaceae</taxon>
        <taxon>Meiothermus</taxon>
    </lineage>
</organism>
<dbReference type="RefSeq" id="WP_119360099.1">
    <property type="nucleotide sequence ID" value="NZ_QWKZ01000040.1"/>
</dbReference>
<evidence type="ECO:0000313" key="5">
    <source>
        <dbReference type="Proteomes" id="UP000265800"/>
    </source>
</evidence>
<feature type="domain" description="PpiC" evidence="3">
    <location>
        <begin position="171"/>
        <end position="262"/>
    </location>
</feature>
<dbReference type="Gene3D" id="3.10.50.40">
    <property type="match status" value="1"/>
</dbReference>
<keyword evidence="2" id="KW-0732">Signal</keyword>
<evidence type="ECO:0000313" key="4">
    <source>
        <dbReference type="EMBL" id="RIH85777.1"/>
    </source>
</evidence>
<reference evidence="4 5" key="1">
    <citation type="submission" date="2018-08" db="EMBL/GenBank/DDBJ databases">
        <title>Meiothermus luteus KCTC 52599 genome sequencing project.</title>
        <authorList>
            <person name="Da Costa M.S."/>
            <person name="Albuquerque L."/>
            <person name="Raposo P."/>
            <person name="Froufe H.J.C."/>
            <person name="Barroso C.S."/>
            <person name="Egas C."/>
        </authorList>
    </citation>
    <scope>NUCLEOTIDE SEQUENCE [LARGE SCALE GENOMIC DNA]</scope>
    <source>
        <strain evidence="4 5">KCTC 52599</strain>
    </source>
</reference>
<dbReference type="AlphaFoldDB" id="A0A399EMB4"/>
<evidence type="ECO:0000256" key="2">
    <source>
        <dbReference type="SAM" id="SignalP"/>
    </source>
</evidence>
<dbReference type="InterPro" id="IPR046357">
    <property type="entry name" value="PPIase_dom_sf"/>
</dbReference>
<dbReference type="Pfam" id="PF00639">
    <property type="entry name" value="Rotamase"/>
    <property type="match status" value="1"/>
</dbReference>
<dbReference type="PROSITE" id="PS50198">
    <property type="entry name" value="PPIC_PPIASE_2"/>
    <property type="match status" value="1"/>
</dbReference>
<dbReference type="EMBL" id="QWKZ01000040">
    <property type="protein sequence ID" value="RIH85777.1"/>
    <property type="molecule type" value="Genomic_DNA"/>
</dbReference>
<evidence type="ECO:0000259" key="3">
    <source>
        <dbReference type="PROSITE" id="PS50198"/>
    </source>
</evidence>
<dbReference type="InterPro" id="IPR050245">
    <property type="entry name" value="PrsA_foldase"/>
</dbReference>
<comment type="caution">
    <text evidence="4">The sequence shown here is derived from an EMBL/GenBank/DDBJ whole genome shotgun (WGS) entry which is preliminary data.</text>
</comment>
<feature type="chain" id="PRO_5017420093" evidence="2">
    <location>
        <begin position="26"/>
        <end position="307"/>
    </location>
</feature>
<dbReference type="PANTHER" id="PTHR47245">
    <property type="entry name" value="PEPTIDYLPROLYL ISOMERASE"/>
    <property type="match status" value="1"/>
</dbReference>
<keyword evidence="1" id="KW-0697">Rotamase</keyword>
<gene>
    <name evidence="4" type="primary">cbf2</name>
    <name evidence="4" type="ORF">Mlute_01468</name>
</gene>
<dbReference type="InterPro" id="IPR023058">
    <property type="entry name" value="PPIase_PpiC_CS"/>
</dbReference>
<dbReference type="GO" id="GO:0003755">
    <property type="term" value="F:peptidyl-prolyl cis-trans isomerase activity"/>
    <property type="evidence" value="ECO:0007669"/>
    <property type="project" value="UniProtKB-KW"/>
</dbReference>
<name>A0A399EMB4_9DEIN</name>
<dbReference type="PANTHER" id="PTHR47245:SF2">
    <property type="entry name" value="PEPTIDYL-PROLYL CIS-TRANS ISOMERASE HP_0175-RELATED"/>
    <property type="match status" value="1"/>
</dbReference>
<dbReference type="PROSITE" id="PS01096">
    <property type="entry name" value="PPIC_PPIASE_1"/>
    <property type="match status" value="1"/>
</dbReference>
<sequence>MFRNAVVLLWLWLGLAMAQSGPVVAVVGPTVITKSQFDLQFGLFMRDFLRQQGQPYTPEIEGLFTQLKPIYLRRMVQDRAVILAAEQAGLAAREEAVQKAVEESRAEFGSEAEFAQALEEAGIPGLETYRALVYEVLTYEAYLEHLGARLQIGEGALRALYLLSKPQFSFPRRYCSAHILLKTAQEARRVIQRLARGENFADLAKEFSQDPGSREVGGSLGCEPRGTYVASFERALLGLKPGEFTKTPVQTEYGFHVIQLLRVEPPGVQPFEEARGSLVASLRDQALQSLLTSITQRTPIRLFPENL</sequence>
<accession>A0A399EMB4</accession>
<proteinExistence type="predicted"/>
<dbReference type="Proteomes" id="UP000265800">
    <property type="component" value="Unassembled WGS sequence"/>
</dbReference>
<protein>
    <submittedName>
        <fullName evidence="4">Putative peptidyl-prolyl cis-trans isomerase Cbf2</fullName>
        <ecNumber evidence="4">5.2.1.8</ecNumber>
    </submittedName>
</protein>
<dbReference type="SUPFAM" id="SSF109998">
    <property type="entry name" value="Triger factor/SurA peptide-binding domain-like"/>
    <property type="match status" value="1"/>
</dbReference>
<evidence type="ECO:0000256" key="1">
    <source>
        <dbReference type="PROSITE-ProRule" id="PRU00278"/>
    </source>
</evidence>
<keyword evidence="5" id="KW-1185">Reference proteome</keyword>